<name>A0ABM9NE86_9GAMM</name>
<proteinExistence type="predicted"/>
<keyword evidence="2" id="KW-1185">Reference proteome</keyword>
<evidence type="ECO:0000313" key="1">
    <source>
        <dbReference type="EMBL" id="CAL1238900.1"/>
    </source>
</evidence>
<dbReference type="Proteomes" id="UP001497493">
    <property type="component" value="Chromosome"/>
</dbReference>
<sequence>MNKSIPNNLFPRQVALEERVWRRSLRDLHPLYRYRPEVLGKQRIEDLWPIPKTEGLVP</sequence>
<organism evidence="1 2">
    <name type="scientific">Candidatus Methylocalor cossyra</name>
    <dbReference type="NCBI Taxonomy" id="3108543"/>
    <lineage>
        <taxon>Bacteria</taxon>
        <taxon>Pseudomonadati</taxon>
        <taxon>Pseudomonadota</taxon>
        <taxon>Gammaproteobacteria</taxon>
        <taxon>Methylococcales</taxon>
        <taxon>Methylococcaceae</taxon>
        <taxon>Candidatus Methylocalor</taxon>
    </lineage>
</organism>
<dbReference type="EMBL" id="OZ026884">
    <property type="protein sequence ID" value="CAL1238900.1"/>
    <property type="molecule type" value="Genomic_DNA"/>
</dbReference>
<evidence type="ECO:0000313" key="2">
    <source>
        <dbReference type="Proteomes" id="UP001497493"/>
    </source>
</evidence>
<accession>A0ABM9NE86</accession>
<gene>
    <name evidence="1" type="ORF">MECH1_V1_0119</name>
</gene>
<reference evidence="1 2" key="1">
    <citation type="submission" date="2024-04" db="EMBL/GenBank/DDBJ databases">
        <authorList>
            <person name="Cremers G."/>
        </authorList>
    </citation>
    <scope>NUCLEOTIDE SEQUENCE [LARGE SCALE GENOMIC DNA]</scope>
    <source>
        <strain evidence="1">MeCH1-AG</strain>
    </source>
</reference>
<protein>
    <submittedName>
        <fullName evidence="1">Uncharacterized protein</fullName>
    </submittedName>
</protein>